<dbReference type="AlphaFoldDB" id="A0A0F9H949"/>
<comment type="caution">
    <text evidence="1">The sequence shown here is derived from an EMBL/GenBank/DDBJ whole genome shotgun (WGS) entry which is preliminary data.</text>
</comment>
<name>A0A0F9H949_9ZZZZ</name>
<evidence type="ECO:0000313" key="1">
    <source>
        <dbReference type="EMBL" id="KKL78180.1"/>
    </source>
</evidence>
<protein>
    <submittedName>
        <fullName evidence="1">Uncharacterized protein</fullName>
    </submittedName>
</protein>
<proteinExistence type="predicted"/>
<gene>
    <name evidence="1" type="ORF">LCGC14_2027410</name>
</gene>
<accession>A0A0F9H949</accession>
<dbReference type="EMBL" id="LAZR01023537">
    <property type="protein sequence ID" value="KKL78180.1"/>
    <property type="molecule type" value="Genomic_DNA"/>
</dbReference>
<organism evidence="1">
    <name type="scientific">marine sediment metagenome</name>
    <dbReference type="NCBI Taxonomy" id="412755"/>
    <lineage>
        <taxon>unclassified sequences</taxon>
        <taxon>metagenomes</taxon>
        <taxon>ecological metagenomes</taxon>
    </lineage>
</organism>
<reference evidence="1" key="1">
    <citation type="journal article" date="2015" name="Nature">
        <title>Complex archaea that bridge the gap between prokaryotes and eukaryotes.</title>
        <authorList>
            <person name="Spang A."/>
            <person name="Saw J.H."/>
            <person name="Jorgensen S.L."/>
            <person name="Zaremba-Niedzwiedzka K."/>
            <person name="Martijn J."/>
            <person name="Lind A.E."/>
            <person name="van Eijk R."/>
            <person name="Schleper C."/>
            <person name="Guy L."/>
            <person name="Ettema T.J."/>
        </authorList>
    </citation>
    <scope>NUCLEOTIDE SEQUENCE</scope>
</reference>
<sequence>MDRLADMYDAAWKDGYTDGACDANSGQQPQDLRKRSYPYREGYTQGRTDAQVMQYDQFNSPESCGNSWGASW</sequence>